<evidence type="ECO:0000313" key="2">
    <source>
        <dbReference type="EMBL" id="MFC3072523.1"/>
    </source>
</evidence>
<organism evidence="2 3">
    <name type="scientific">Shinella pollutisoli</name>
    <dbReference type="NCBI Taxonomy" id="2250594"/>
    <lineage>
        <taxon>Bacteria</taxon>
        <taxon>Pseudomonadati</taxon>
        <taxon>Pseudomonadota</taxon>
        <taxon>Alphaproteobacteria</taxon>
        <taxon>Hyphomicrobiales</taxon>
        <taxon>Rhizobiaceae</taxon>
        <taxon>Shinella</taxon>
    </lineage>
</organism>
<reference evidence="3" key="1">
    <citation type="journal article" date="2019" name="Int. J. Syst. Evol. Microbiol.">
        <title>The Global Catalogue of Microorganisms (GCM) 10K type strain sequencing project: providing services to taxonomists for standard genome sequencing and annotation.</title>
        <authorList>
            <consortium name="The Broad Institute Genomics Platform"/>
            <consortium name="The Broad Institute Genome Sequencing Center for Infectious Disease"/>
            <person name="Wu L."/>
            <person name="Ma J."/>
        </authorList>
    </citation>
    <scope>NUCLEOTIDE SEQUENCE [LARGE SCALE GENOMIC DNA]</scope>
    <source>
        <strain evidence="3">KCTC 52677</strain>
    </source>
</reference>
<dbReference type="InterPro" id="IPR036513">
    <property type="entry name" value="STAS_dom_sf"/>
</dbReference>
<dbReference type="Gene3D" id="3.30.750.24">
    <property type="entry name" value="STAS domain"/>
    <property type="match status" value="1"/>
</dbReference>
<dbReference type="RefSeq" id="WP_257316345.1">
    <property type="nucleotide sequence ID" value="NZ_JANFDG010000018.1"/>
</dbReference>
<gene>
    <name evidence="2" type="ORF">ACFOHH_05320</name>
</gene>
<name>A0ABV7DD17_9HYPH</name>
<dbReference type="PROSITE" id="PS50801">
    <property type="entry name" value="STAS"/>
    <property type="match status" value="1"/>
</dbReference>
<keyword evidence="3" id="KW-1185">Reference proteome</keyword>
<evidence type="ECO:0000313" key="3">
    <source>
        <dbReference type="Proteomes" id="UP001595377"/>
    </source>
</evidence>
<dbReference type="InterPro" id="IPR002645">
    <property type="entry name" value="STAS_dom"/>
</dbReference>
<comment type="caution">
    <text evidence="2">The sequence shown here is derived from an EMBL/GenBank/DDBJ whole genome shotgun (WGS) entry which is preliminary data.</text>
</comment>
<sequence>MASRKAAEKNLSLAAVLDLNEASALHRQLMGMKGSNVVIDASAVERVGALCVQVLMAGAKTWEEDKLSFTFARVSDAFMKTMQLIGVNIDHLLAKEIRQ</sequence>
<dbReference type="InterPro" id="IPR058548">
    <property type="entry name" value="MlaB-like_STAS"/>
</dbReference>
<evidence type="ECO:0000259" key="1">
    <source>
        <dbReference type="PROSITE" id="PS50801"/>
    </source>
</evidence>
<proteinExistence type="predicted"/>
<feature type="domain" description="STAS" evidence="1">
    <location>
        <begin position="11"/>
        <end position="99"/>
    </location>
</feature>
<dbReference type="Pfam" id="PF13466">
    <property type="entry name" value="STAS_2"/>
    <property type="match status" value="1"/>
</dbReference>
<dbReference type="EMBL" id="JBHRSP010000007">
    <property type="protein sequence ID" value="MFC3072523.1"/>
    <property type="molecule type" value="Genomic_DNA"/>
</dbReference>
<accession>A0ABV7DD17</accession>
<dbReference type="SUPFAM" id="SSF52091">
    <property type="entry name" value="SpoIIaa-like"/>
    <property type="match status" value="1"/>
</dbReference>
<protein>
    <submittedName>
        <fullName evidence="2">STAS domain-containing protein</fullName>
    </submittedName>
</protein>
<dbReference type="Proteomes" id="UP001595377">
    <property type="component" value="Unassembled WGS sequence"/>
</dbReference>